<keyword evidence="3 9" id="KW-0136">Cellulose degradation</keyword>
<protein>
    <recommendedName>
        <fullName evidence="9">Glucanase</fullName>
        <ecNumber evidence="9">3.2.1.-</ecNumber>
    </recommendedName>
</protein>
<evidence type="ECO:0000256" key="3">
    <source>
        <dbReference type="ARBA" id="ARBA00023001"/>
    </source>
</evidence>
<dbReference type="PRINTS" id="PR00733">
    <property type="entry name" value="GLHYDRLASE6"/>
</dbReference>
<evidence type="ECO:0000256" key="2">
    <source>
        <dbReference type="ARBA" id="ARBA00022801"/>
    </source>
</evidence>
<dbReference type="Proteomes" id="UP001589608">
    <property type="component" value="Unassembled WGS sequence"/>
</dbReference>
<evidence type="ECO:0000256" key="1">
    <source>
        <dbReference type="ARBA" id="ARBA00022729"/>
    </source>
</evidence>
<dbReference type="InterPro" id="IPR016288">
    <property type="entry name" value="Beta_cellobiohydrolase"/>
</dbReference>
<evidence type="ECO:0000256" key="9">
    <source>
        <dbReference type="RuleBase" id="RU361186"/>
    </source>
</evidence>
<sequence length="337" mass="35425">MAARAVTLALALTLLASCSSDPSGPATQTSAAAAYQNCRPAAAAGFFVDPNSAAVLQVQRWEGQQRADDAAALRKIADRPVATWTSDGVTTVGAYVDAILSCAATQHQVPVLVAYNIPHRDCGNFSSGGAGSPDEYKTWIRNFAAGIRKRQVTVILEPDAVAHAVEGCESEERYALLADAVTVLKSAAAKVYVDAGNPRWITDVRKLADALQRSGIAKADGFSLNVANFVTTADNIAYGRQISDAMPSKPHFVIDTSRNGAGPLDGPGDVDGGPRWCNPPGRLLGAPPTTTNTGDPRADALLWIKRPGESDGACRPGEPAAGQWWPEYALDLAKRST</sequence>
<comment type="similarity">
    <text evidence="9">Belongs to the glycosyl hydrolase family 6.</text>
</comment>
<dbReference type="PIRSF" id="PIRSF001100">
    <property type="entry name" value="Beta_cellobiohydrolase"/>
    <property type="match status" value="1"/>
</dbReference>
<keyword evidence="4" id="KW-1015">Disulfide bond</keyword>
<dbReference type="GO" id="GO:0016787">
    <property type="term" value="F:hydrolase activity"/>
    <property type="evidence" value="ECO:0007669"/>
    <property type="project" value="UniProtKB-KW"/>
</dbReference>
<feature type="chain" id="PRO_5045012091" description="Glucanase" evidence="9">
    <location>
        <begin position="23"/>
        <end position="337"/>
    </location>
</feature>
<feature type="active site" evidence="8">
    <location>
        <position position="121"/>
    </location>
</feature>
<dbReference type="RefSeq" id="WP_246655791.1">
    <property type="nucleotide sequence ID" value="NZ_CP061913.1"/>
</dbReference>
<evidence type="ECO:0000256" key="4">
    <source>
        <dbReference type="ARBA" id="ARBA00023157"/>
    </source>
</evidence>
<name>A0ABV5MNQ9_9ACTN</name>
<keyword evidence="6 9" id="KW-0326">Glycosidase</keyword>
<dbReference type="PROSITE" id="PS51257">
    <property type="entry name" value="PROKAR_LIPOPROTEIN"/>
    <property type="match status" value="1"/>
</dbReference>
<evidence type="ECO:0000256" key="8">
    <source>
        <dbReference type="PROSITE-ProRule" id="PRU10056"/>
    </source>
</evidence>
<dbReference type="EC" id="3.2.1.-" evidence="9"/>
<dbReference type="Gene3D" id="3.20.20.40">
    <property type="entry name" value="1, 4-beta cellobiohydrolase"/>
    <property type="match status" value="1"/>
</dbReference>
<keyword evidence="1 9" id="KW-0732">Signal</keyword>
<keyword evidence="7 9" id="KW-0624">Polysaccharide degradation</keyword>
<gene>
    <name evidence="10" type="ORF">ACFFTR_46015</name>
</gene>
<evidence type="ECO:0000313" key="11">
    <source>
        <dbReference type="Proteomes" id="UP001589608"/>
    </source>
</evidence>
<dbReference type="InterPro" id="IPR036434">
    <property type="entry name" value="Beta_cellobiohydrolase_sf"/>
</dbReference>
<evidence type="ECO:0000256" key="6">
    <source>
        <dbReference type="ARBA" id="ARBA00023295"/>
    </source>
</evidence>
<dbReference type="Pfam" id="PF01341">
    <property type="entry name" value="Glyco_hydro_6"/>
    <property type="match status" value="1"/>
</dbReference>
<evidence type="ECO:0000256" key="5">
    <source>
        <dbReference type="ARBA" id="ARBA00023277"/>
    </source>
</evidence>
<dbReference type="SUPFAM" id="SSF51989">
    <property type="entry name" value="Glycosyl hydrolases family 6, cellulases"/>
    <property type="match status" value="1"/>
</dbReference>
<keyword evidence="5 9" id="KW-0119">Carbohydrate metabolism</keyword>
<evidence type="ECO:0000313" key="10">
    <source>
        <dbReference type="EMBL" id="MFB9450482.1"/>
    </source>
</evidence>
<reference evidence="10 11" key="1">
    <citation type="submission" date="2024-09" db="EMBL/GenBank/DDBJ databases">
        <authorList>
            <person name="Sun Q."/>
            <person name="Mori K."/>
        </authorList>
    </citation>
    <scope>NUCLEOTIDE SEQUENCE [LARGE SCALE GENOMIC DNA]</scope>
    <source>
        <strain evidence="10 11">JCM 3307</strain>
    </source>
</reference>
<proteinExistence type="inferred from homology"/>
<dbReference type="EMBL" id="JBHMCA010000082">
    <property type="protein sequence ID" value="MFB9450482.1"/>
    <property type="molecule type" value="Genomic_DNA"/>
</dbReference>
<comment type="caution">
    <text evidence="10">The sequence shown here is derived from an EMBL/GenBank/DDBJ whole genome shotgun (WGS) entry which is preliminary data.</text>
</comment>
<organism evidence="10 11">
    <name type="scientific">Dactylosporangium vinaceum</name>
    <dbReference type="NCBI Taxonomy" id="53362"/>
    <lineage>
        <taxon>Bacteria</taxon>
        <taxon>Bacillati</taxon>
        <taxon>Actinomycetota</taxon>
        <taxon>Actinomycetes</taxon>
        <taxon>Micromonosporales</taxon>
        <taxon>Micromonosporaceae</taxon>
        <taxon>Dactylosporangium</taxon>
    </lineage>
</organism>
<dbReference type="PROSITE" id="PS00655">
    <property type="entry name" value="GLYCOSYL_HYDROL_F6_1"/>
    <property type="match status" value="1"/>
</dbReference>
<keyword evidence="11" id="KW-1185">Reference proteome</keyword>
<dbReference type="PANTHER" id="PTHR34876:SF4">
    <property type="entry name" value="1,4-BETA-D-GLUCAN CELLOBIOHYDROLASE C-RELATED"/>
    <property type="match status" value="1"/>
</dbReference>
<accession>A0ABV5MNQ9</accession>
<feature type="signal peptide" evidence="9">
    <location>
        <begin position="1"/>
        <end position="22"/>
    </location>
</feature>
<evidence type="ECO:0000256" key="7">
    <source>
        <dbReference type="ARBA" id="ARBA00023326"/>
    </source>
</evidence>
<keyword evidence="2 9" id="KW-0378">Hydrolase</keyword>
<dbReference type="PANTHER" id="PTHR34876">
    <property type="match status" value="1"/>
</dbReference>
<dbReference type="InterPro" id="IPR001524">
    <property type="entry name" value="Glyco_hydro_6_CS"/>
</dbReference>